<name>A0A9D4HLS9_DREPO</name>
<dbReference type="Proteomes" id="UP000828390">
    <property type="component" value="Unassembled WGS sequence"/>
</dbReference>
<sequence length="65" mass="7791">MTNGTWEKIEKRRELKQTINSCSDQQQKTDLRAQYWEANREVKKNARHDKREFVHNLTEEAETAA</sequence>
<comment type="caution">
    <text evidence="1">The sequence shown here is derived from an EMBL/GenBank/DDBJ whole genome shotgun (WGS) entry which is preliminary data.</text>
</comment>
<evidence type="ECO:0000313" key="2">
    <source>
        <dbReference type="Proteomes" id="UP000828390"/>
    </source>
</evidence>
<proteinExistence type="predicted"/>
<dbReference type="EMBL" id="JAIWYP010000013">
    <property type="protein sequence ID" value="KAH3721161.1"/>
    <property type="molecule type" value="Genomic_DNA"/>
</dbReference>
<reference evidence="1" key="2">
    <citation type="submission" date="2020-11" db="EMBL/GenBank/DDBJ databases">
        <authorList>
            <person name="McCartney M.A."/>
            <person name="Auch B."/>
            <person name="Kono T."/>
            <person name="Mallez S."/>
            <person name="Becker A."/>
            <person name="Gohl D.M."/>
            <person name="Silverstein K.A.T."/>
            <person name="Koren S."/>
            <person name="Bechman K.B."/>
            <person name="Herman A."/>
            <person name="Abrahante J.E."/>
            <person name="Garbe J."/>
        </authorList>
    </citation>
    <scope>NUCLEOTIDE SEQUENCE</scope>
    <source>
        <strain evidence="1">Duluth1</strain>
        <tissue evidence="1">Whole animal</tissue>
    </source>
</reference>
<organism evidence="1 2">
    <name type="scientific">Dreissena polymorpha</name>
    <name type="common">Zebra mussel</name>
    <name type="synonym">Mytilus polymorpha</name>
    <dbReference type="NCBI Taxonomy" id="45954"/>
    <lineage>
        <taxon>Eukaryota</taxon>
        <taxon>Metazoa</taxon>
        <taxon>Spiralia</taxon>
        <taxon>Lophotrochozoa</taxon>
        <taxon>Mollusca</taxon>
        <taxon>Bivalvia</taxon>
        <taxon>Autobranchia</taxon>
        <taxon>Heteroconchia</taxon>
        <taxon>Euheterodonta</taxon>
        <taxon>Imparidentia</taxon>
        <taxon>Neoheterodontei</taxon>
        <taxon>Myida</taxon>
        <taxon>Dreissenoidea</taxon>
        <taxon>Dreissenidae</taxon>
        <taxon>Dreissena</taxon>
    </lineage>
</organism>
<accession>A0A9D4HLS9</accession>
<evidence type="ECO:0000313" key="1">
    <source>
        <dbReference type="EMBL" id="KAH3721161.1"/>
    </source>
</evidence>
<reference evidence="1" key="1">
    <citation type="journal article" date="2019" name="bioRxiv">
        <title>The Genome of the Zebra Mussel, Dreissena polymorpha: A Resource for Invasive Species Research.</title>
        <authorList>
            <person name="McCartney M.A."/>
            <person name="Auch B."/>
            <person name="Kono T."/>
            <person name="Mallez S."/>
            <person name="Zhang Y."/>
            <person name="Obille A."/>
            <person name="Becker A."/>
            <person name="Abrahante J.E."/>
            <person name="Garbe J."/>
            <person name="Badalamenti J.P."/>
            <person name="Herman A."/>
            <person name="Mangelson H."/>
            <person name="Liachko I."/>
            <person name="Sullivan S."/>
            <person name="Sone E.D."/>
            <person name="Koren S."/>
            <person name="Silverstein K.A.T."/>
            <person name="Beckman K.B."/>
            <person name="Gohl D.M."/>
        </authorList>
    </citation>
    <scope>NUCLEOTIDE SEQUENCE</scope>
    <source>
        <strain evidence="1">Duluth1</strain>
        <tissue evidence="1">Whole animal</tissue>
    </source>
</reference>
<dbReference type="AlphaFoldDB" id="A0A9D4HLS9"/>
<protein>
    <submittedName>
        <fullName evidence="1">Uncharacterized protein</fullName>
    </submittedName>
</protein>
<keyword evidence="2" id="KW-1185">Reference proteome</keyword>
<gene>
    <name evidence="1" type="ORF">DPMN_064078</name>
</gene>